<dbReference type="InterPro" id="IPR042099">
    <property type="entry name" value="ANL_N_sf"/>
</dbReference>
<evidence type="ECO:0000259" key="9">
    <source>
        <dbReference type="PROSITE" id="PS50075"/>
    </source>
</evidence>
<keyword evidence="6" id="KW-0802">TPR repeat</keyword>
<evidence type="ECO:0000256" key="6">
    <source>
        <dbReference type="PROSITE-ProRule" id="PRU00339"/>
    </source>
</evidence>
<keyword evidence="1" id="KW-0596">Phosphopantetheine</keyword>
<feature type="domain" description="SET" evidence="10">
    <location>
        <begin position="266"/>
        <end position="453"/>
    </location>
</feature>
<dbReference type="InterPro" id="IPR036890">
    <property type="entry name" value="HATPase_C_sf"/>
</dbReference>
<dbReference type="Gene3D" id="3.30.60.90">
    <property type="match status" value="1"/>
</dbReference>
<dbReference type="InterPro" id="IPR000873">
    <property type="entry name" value="AMP-dep_synth/lig_dom"/>
</dbReference>
<evidence type="ECO:0000313" key="11">
    <source>
        <dbReference type="EMBL" id="PRP81795.1"/>
    </source>
</evidence>
<feature type="coiled-coil region" evidence="7">
    <location>
        <begin position="530"/>
        <end position="557"/>
    </location>
</feature>
<dbReference type="InterPro" id="IPR036736">
    <property type="entry name" value="ACP-like_sf"/>
</dbReference>
<dbReference type="SUPFAM" id="SSF48452">
    <property type="entry name" value="TPR-like"/>
    <property type="match status" value="1"/>
</dbReference>
<evidence type="ECO:0000256" key="3">
    <source>
        <dbReference type="ARBA" id="ARBA00022723"/>
    </source>
</evidence>
<keyword evidence="2" id="KW-0597">Phosphoprotein</keyword>
<dbReference type="Pfam" id="PF00501">
    <property type="entry name" value="AMP-binding"/>
    <property type="match status" value="1"/>
</dbReference>
<dbReference type="GO" id="GO:0005524">
    <property type="term" value="F:ATP binding"/>
    <property type="evidence" value="ECO:0007669"/>
    <property type="project" value="InterPro"/>
</dbReference>
<evidence type="ECO:0000313" key="12">
    <source>
        <dbReference type="Proteomes" id="UP000241769"/>
    </source>
</evidence>
<evidence type="ECO:0000256" key="2">
    <source>
        <dbReference type="ARBA" id="ARBA00022553"/>
    </source>
</evidence>
<dbReference type="GO" id="GO:0006302">
    <property type="term" value="P:double-strand break repair"/>
    <property type="evidence" value="ECO:0007669"/>
    <property type="project" value="InterPro"/>
</dbReference>
<dbReference type="InterPro" id="IPR036291">
    <property type="entry name" value="NAD(P)-bd_dom_sf"/>
</dbReference>
<dbReference type="SUPFAM" id="SSF51735">
    <property type="entry name" value="NAD(P)-binding Rossmann-fold domains"/>
    <property type="match status" value="1"/>
</dbReference>
<dbReference type="Gene3D" id="1.20.1060.20">
    <property type="match status" value="1"/>
</dbReference>
<dbReference type="InterPro" id="IPR043145">
    <property type="entry name" value="Znf_ZZ_sf"/>
</dbReference>
<dbReference type="InterPro" id="IPR013120">
    <property type="entry name" value="FAR_NAD-bd"/>
</dbReference>
<dbReference type="InterPro" id="IPR058615">
    <property type="entry name" value="Ig_SMCHD1_6th"/>
</dbReference>
<dbReference type="PROSITE" id="PS00012">
    <property type="entry name" value="PHOSPHOPANTETHEINE"/>
    <property type="match status" value="1"/>
</dbReference>
<keyword evidence="11" id="KW-0436">Ligase</keyword>
<keyword evidence="12" id="KW-1185">Reference proteome</keyword>
<dbReference type="SUPFAM" id="SSF56801">
    <property type="entry name" value="Acetyl-CoA synthetase-like"/>
    <property type="match status" value="1"/>
</dbReference>
<dbReference type="EMBL" id="MDYQ01000117">
    <property type="protein sequence ID" value="PRP81795.1"/>
    <property type="molecule type" value="Genomic_DNA"/>
</dbReference>
<dbReference type="InterPro" id="IPR006162">
    <property type="entry name" value="Ppantetheine_attach_site"/>
</dbReference>
<dbReference type="GO" id="GO:0008270">
    <property type="term" value="F:zinc ion binding"/>
    <property type="evidence" value="ECO:0007669"/>
    <property type="project" value="UniProtKB-KW"/>
</dbReference>
<dbReference type="Gene3D" id="1.25.40.10">
    <property type="entry name" value="Tetratricopeptide repeat domain"/>
    <property type="match status" value="1"/>
</dbReference>
<gene>
    <name evidence="11" type="ORF">PROFUN_10784</name>
</gene>
<keyword evidence="3" id="KW-0479">Metal-binding</keyword>
<dbReference type="SUPFAM" id="SSF55874">
    <property type="entry name" value="ATPase domain of HSP90 chaperone/DNA topoisomerase II/histidine kinase"/>
    <property type="match status" value="1"/>
</dbReference>
<proteinExistence type="predicted"/>
<dbReference type="SUPFAM" id="SSF47336">
    <property type="entry name" value="ACP-like"/>
    <property type="match status" value="1"/>
</dbReference>
<sequence>MDADSVSDWKSLATHHFLAADWTTALECFDRALTNEPSSVTLLTNKSATLLKLERYIDAFETAMIARSMDARDIKAHIFATRALTAMNRFKEARDLLDSCTPKSGEEELWSRSFRAADDRYLENYYKDTTSLWGIKVKGISRERGKGTDGSCIESYKYGDTIFEEEPIMCHPFMKGEVALDVSNGKAGILNFISDSLRHLRSEDMGPYEPYRVIIDGGTAVSNYVYCDHCELEKYCCSSCKEKAWEEYHNIMCPRKKGDLSSHYNRLISLSKSLGRTNMMLVARMFARCITHTKLPGKGEGYFSELFENYACNEEPAEGDEKARDIFLEMIKESPMKKNVTIERWRSFNGMIHRNAQTILPVSKFHRFVETANPTLQGEITGGRDFITFLEEESDILEKLLPLGGSAMCRLANSMNHSCQPNSVVASCFPDFRIKLIALDDIQPDQELTFSYIDENLPLRERRKQLQDGYRFTCQCPKCTAGRNSHVSCEHTRAMLDREKTSDRETQATRYVLLDGQLQKSLLDLESARAAADETQMRVLQNRINILENKLKEITVTKEVVQMFLDSSGYLPVIRFCNQCIQTIREDRDSYHCTEESDYDLCDDCHQKGHTHPTYKNDPLSLFNKRKMRNTGSLGAAMSFAFRVYAPRPALGHRLTIEGRLQRDFHWYNYEEIGRLAFEFGSGLCGRFELVKGDFVAISGHNSILWTVCDTACIMRGFVIVPLDLRMDDEDTAYVLRNSGVKLVVVDGPALQAKMNRVCTLYLELKGIVSFDSLSTRKGPLYTPTDTDVDVSDRSTTFDGMVTLGRRQPFQLPDPQAFRKEDIISIVYTSGSTGAVMTNRIWAVNFDVIDLVDPYVIISKDPMAHISDREDVLDGLLSGARVGVRSEDQSLIYEDISLLNPSRISSTPRFYNVIHAEFLADLSENMIQASQEKKAALTEEETSLVIERVRGIFGHRIQDISGVMNFLKEVWGMKVEEGYGTTGMISFYCDTETHSITEVGSIYSRHGKLNHLVRYKLVDAPELGYTQEDKPFPRGELYVKTEGTISHYHNNEEETSKNFDEEGFFRTGDIVALIGDRQIKIVDRKKNLFKLSQGVYIAPEKLEGIFLSCPVVDQVMITCADVTKFPEQNAPIAIVVPNPRILSTVCQNLPRNFDGNLKELCASEEVRKMVREELREKGTKGGLKSYELPWWVLLDDEPFTIDNKRMTVSNKLNRAAIERHYAPIIVDHMNRLTEEKKEKTACDIMRDVLGVNDGQLIGQTFLSCGGDSLSAIRLTSLLKRELNVDVPIEVLYRDDVSLDQIIELSSSSVENEEEKMKKDTILPEDIIPQWDRECDRSDGASVGIFLTGATGFLGIHLLIRLMMNLRESQNRYVIHCLVRGSSDEECRKRLSDEFKRVQILSETPIELQSPSVTVEVLPGDLSLPFLGLSETKFREISRTTDVIVHCGAFVNHVLPYSSHLSNVTGTNWALRLCSMGRRKAFVHISSLSVISSGTKEREVTPYHRDISHSGGYTQSKWYVSISHTSLIYNEGVRETRLGSPGKRTTGQRDTTRIYQLGHSKWFVFTRLMWGCHFLGSFPRCSSTGSLNLVPVDYVSEVVSKVTLRAIERGEGGEHLHLLNNRQTLWRDVIRWSCEERENVMPVEKWKSYIHSSLEASDATHRQILSGLLMFPDGLPKDEDSEYYAKEESREKVRSLGVECPEITLESTKIFMKYLQIVKVDENGLVLARHGQTHTVSIPISFSQLRDTASRTFDLSEELEFYTIESTPITQDDFPKISSGQISVVFVLTASEQGRIVGDTRLMVNITPSKNILLKGGTAEYDVASAIAEIVDNSIQAVKDNASGNKLIQIRVKEEANGMAIYVWDNGKGMKADQLRKWATMGESQCDDPSVQESRGKANTDVGDRGFISRFGVGAKKAGFYLGKKITVSTKTNGGKWVNMISLSQKSLNKHGEEWQATMKIRPQGEKEGKFASWTLVKIVDLNILPFFAFYDDAVTKLRERLASIYYYYTRGSIDKPNDLYTIHVNGKSVTHGGVGMEAKYETMGKQLFVKEFAVEVDDKKKSLVRLKLYYYPFDGAAETLPCPPGVEKNAPLIMRKPGVNVYWNDRQISDAHLALLEDIGITEGLGTADGVKLQANWFQRVHGSIFLNSEFPVTHNKMHIVPDHSAFQALKSHRDSAKKKEFRKWLLQCHLTLDQEIVYEGEKYNKVDDKTYCDAFTKGGNRIKVNDYVSIKLQKILHAKIESIYYRGRSEDKQSEGMGSFIVHSIKSGTAQPEQILLSKIKSKVSPEEYKKYDKEQRNRLPGLIKFYEGDNALYPPTRLTNGEKLKWVSCAVYDHNEKLLDSTIIKDLSLQVTFKVLYKDTVLYTVSSESCYKPALYSFKDINCFDRAGNYQIQFSASWEGMKKEEELRVAKHDIQVGAGEPVSLEWMSGELEENVFVPLDSPIPDIEIAQKDVKENTVAFKKTPIITIKCVTRKGNKINVTDAHVKLEKGNIIVSKIEINEKKLGHAEMEAFLYIEVEGLRECEIPLIVLPGAPYQIEFKSDAFGKMMEKDSLNFRIDSPSPEITLRTLDKYGNPIIRPRDKTFINIQFKNVGRKDYKLEIKDTEDGYVTLKADTLKMRERDENTPCSVEFSVENTDQVLEVTVEKSITIDKPRVNLTLKMIEEDGEVIQSEDLKYGKKNEGAPPIFQVPVGDTTSRFTLLLSETDLEKNEQPVSGTIECSWSEKKMEIENTPLANVDLPPLELSTRAKQASFTVSYTSSDSKKKISSKFKVQYVPGHPKGLTVIPTVGQSFDRLRCGKELPLEIGYIDEYNNPIPQSRLEEVERTVVVPQDYEISCENPAFKIISQSIELSTPEPLSQKKSQKESHPMRATIAIAGLGPCELTLHHKKGIYNDAKFKVTVQEGSAACLLIDKVPLYRMEIEQGEKMQEVVITCCDAYHNPCRKTAIELKIDCDQDLPFATPKKMDTKDGRFKLGGMKVTGTPGEYQVHFKSVAVELQKCTIHLVVKGNQNIPQNIVLANPEVLSDIKTTNAELPPIHFLIYNTMNNIMKDVQPSEFFVKWQESKYSCTQSKEHLVVSNLPGCNRAGIYNIQASYKEVSVVDAITVSPGESTAIEIPKWSSSLVSAGQNLAVGLQVNVVDAHGNSVGKGDYELVLTMESESGSNPPILMLDNKPSPISVQMREGSATLNCLSLGAQRATSGEYFVRFHVRGTKLKDYKASFFFNDDEQDREYKQELQQRCSTLYSQINQKKREFTAKQSEGKQFENTVRQEKQRHATLANEIAAKWSHRPNDFEQGHHSEPTVQRWLDHSQRSLHQFMENRGNTPQSRPPQVPTNSIVDEMRNRLASEGQRQSGIIGIVSDLAYVDDERESILYAKMCGPKVQAILLDTNEQFKKYYNMYRNASSAASFLSMQNVLAYSGDRGRSSQGGNSDLIPLQPAAGAPTDGFVGYAVNRIQLKPQHEFLRKTVFWNLLKETMVFRTLDQAQKYRSWVSSRGQRCPTLLAVEEGEVVDAQGFVTIGKKQRSRDAFSFGSMSVTDQPEYSLYKQSIDMCNALLASIKKINQAEKEAGPRAQQNVEVMRALQRDIDTSSEELRELELELKQTSTPSSQRGKRSQEEELESTQRQKKRRN</sequence>
<dbReference type="SUPFAM" id="SSF57850">
    <property type="entry name" value="RING/U-box"/>
    <property type="match status" value="1"/>
</dbReference>
<dbReference type="InterPro" id="IPR009081">
    <property type="entry name" value="PP-bd_ACP"/>
</dbReference>
<evidence type="ECO:0000256" key="8">
    <source>
        <dbReference type="SAM" id="MobiDB-lite"/>
    </source>
</evidence>
<reference evidence="11 12" key="1">
    <citation type="journal article" date="2018" name="Genome Biol. Evol.">
        <title>Multiple Roots of Fruiting Body Formation in Amoebozoa.</title>
        <authorList>
            <person name="Hillmann F."/>
            <person name="Forbes G."/>
            <person name="Novohradska S."/>
            <person name="Ferling I."/>
            <person name="Riege K."/>
            <person name="Groth M."/>
            <person name="Westermann M."/>
            <person name="Marz M."/>
            <person name="Spaller T."/>
            <person name="Winckler T."/>
            <person name="Schaap P."/>
            <person name="Glockner G."/>
        </authorList>
    </citation>
    <scope>NUCLEOTIDE SEQUENCE [LARGE SCALE GENOMIC DNA]</scope>
    <source>
        <strain evidence="11 12">Jena</strain>
    </source>
</reference>
<protein>
    <submittedName>
        <fullName evidence="11">Putative fatty-acid-CoA ligase FadD9 (Fatty-acid-CoA synthetase) (Fatty-acid-CoA synthase)</fullName>
    </submittedName>
</protein>
<dbReference type="GO" id="GO:0051276">
    <property type="term" value="P:chromosome organization"/>
    <property type="evidence" value="ECO:0007669"/>
    <property type="project" value="InterPro"/>
</dbReference>
<dbReference type="Pfam" id="PF13589">
    <property type="entry name" value="HATPase_c_3"/>
    <property type="match status" value="1"/>
</dbReference>
<dbReference type="InterPro" id="IPR038892">
    <property type="entry name" value="SMCHD1"/>
</dbReference>
<dbReference type="OrthoDB" id="10036779at2759"/>
<dbReference type="Gene3D" id="1.10.1200.10">
    <property type="entry name" value="ACP-like"/>
    <property type="match status" value="1"/>
</dbReference>
<dbReference type="InterPro" id="IPR011990">
    <property type="entry name" value="TPR-like_helical_dom_sf"/>
</dbReference>
<keyword evidence="7" id="KW-0175">Coiled coil</keyword>
<dbReference type="SUPFAM" id="SSF82199">
    <property type="entry name" value="SET domain"/>
    <property type="match status" value="1"/>
</dbReference>
<evidence type="ECO:0000256" key="5">
    <source>
        <dbReference type="ARBA" id="ARBA00022833"/>
    </source>
</evidence>
<dbReference type="InterPro" id="IPR055109">
    <property type="entry name" value="SMCHD1_S5"/>
</dbReference>
<feature type="repeat" description="TPR" evidence="6">
    <location>
        <begin position="6"/>
        <end position="39"/>
    </location>
</feature>
<dbReference type="Pfam" id="PF22899">
    <property type="entry name" value="SMCHD1_S5"/>
    <property type="match status" value="1"/>
</dbReference>
<evidence type="ECO:0000256" key="7">
    <source>
        <dbReference type="SAM" id="Coils"/>
    </source>
</evidence>
<feature type="domain" description="Carrier" evidence="9">
    <location>
        <begin position="1232"/>
        <end position="1309"/>
    </location>
</feature>
<dbReference type="CDD" id="cd02249">
    <property type="entry name" value="ZZ"/>
    <property type="match status" value="1"/>
</dbReference>
<dbReference type="Gene3D" id="3.30.565.10">
    <property type="entry name" value="Histidine kinase-like ATPase, C-terminal domain"/>
    <property type="match status" value="1"/>
</dbReference>
<dbReference type="PANTHER" id="PTHR22640">
    <property type="entry name" value="STRUCTURAL MAINTENANCE OF CHROMOSOMES FLEXIBLE HINGE DOMAIN-CONTAINING PROTEIN 1"/>
    <property type="match status" value="1"/>
</dbReference>
<evidence type="ECO:0000256" key="4">
    <source>
        <dbReference type="ARBA" id="ARBA00022771"/>
    </source>
</evidence>
<dbReference type="InterPro" id="IPR001214">
    <property type="entry name" value="SET_dom"/>
</dbReference>
<keyword evidence="5" id="KW-0862">Zinc</keyword>
<dbReference type="STRING" id="1890364.A0A2P6NCX7"/>
<dbReference type="CDD" id="cd20071">
    <property type="entry name" value="SET_SMYD"/>
    <property type="match status" value="1"/>
</dbReference>
<dbReference type="Pfam" id="PF07993">
    <property type="entry name" value="NAD_binding_4"/>
    <property type="match status" value="1"/>
</dbReference>
<dbReference type="PROSITE" id="PS50280">
    <property type="entry name" value="SET"/>
    <property type="match status" value="1"/>
</dbReference>
<dbReference type="Gene3D" id="3.40.50.12780">
    <property type="entry name" value="N-terminal domain of ligase-like"/>
    <property type="match status" value="1"/>
</dbReference>
<dbReference type="Gene3D" id="6.10.140.2220">
    <property type="match status" value="1"/>
</dbReference>
<dbReference type="InParanoid" id="A0A2P6NCX7"/>
<organism evidence="11 12">
    <name type="scientific">Planoprotostelium fungivorum</name>
    <dbReference type="NCBI Taxonomy" id="1890364"/>
    <lineage>
        <taxon>Eukaryota</taxon>
        <taxon>Amoebozoa</taxon>
        <taxon>Evosea</taxon>
        <taxon>Variosea</taxon>
        <taxon>Cavosteliida</taxon>
        <taxon>Cavosteliaceae</taxon>
        <taxon>Planoprotostelium</taxon>
    </lineage>
</organism>
<dbReference type="SUPFAM" id="SSF75553">
    <property type="entry name" value="Smc hinge domain"/>
    <property type="match status" value="1"/>
</dbReference>
<evidence type="ECO:0000259" key="10">
    <source>
        <dbReference type="PROSITE" id="PS50280"/>
    </source>
</evidence>
<dbReference type="GO" id="GO:0016874">
    <property type="term" value="F:ligase activity"/>
    <property type="evidence" value="ECO:0007669"/>
    <property type="project" value="UniProtKB-KW"/>
</dbReference>
<dbReference type="Pfam" id="PF00550">
    <property type="entry name" value="PP-binding"/>
    <property type="match status" value="1"/>
</dbReference>
<dbReference type="Pfam" id="PF00856">
    <property type="entry name" value="SET"/>
    <property type="match status" value="1"/>
</dbReference>
<dbReference type="PANTHER" id="PTHR22640:SF2">
    <property type="entry name" value="STRUCTURAL MAINTENANCE OF CHROMOSOMES FLEXIBLE HINGE DOMAIN-CONTAINING PROTEIN 1"/>
    <property type="match status" value="1"/>
</dbReference>
<name>A0A2P6NCX7_9EUKA</name>
<comment type="caution">
    <text evidence="11">The sequence shown here is derived from an EMBL/GenBank/DDBJ whole genome shotgun (WGS) entry which is preliminary data.</text>
</comment>
<evidence type="ECO:0000256" key="1">
    <source>
        <dbReference type="ARBA" id="ARBA00022450"/>
    </source>
</evidence>
<dbReference type="InterPro" id="IPR046341">
    <property type="entry name" value="SET_dom_sf"/>
</dbReference>
<dbReference type="InterPro" id="IPR036277">
    <property type="entry name" value="SMC_hinge_sf"/>
</dbReference>
<dbReference type="Gene3D" id="2.170.270.10">
    <property type="entry name" value="SET domain"/>
    <property type="match status" value="1"/>
</dbReference>
<dbReference type="Gene3D" id="1.10.220.160">
    <property type="match status" value="1"/>
</dbReference>
<feature type="region of interest" description="Disordered" evidence="8">
    <location>
        <begin position="3599"/>
        <end position="3633"/>
    </location>
</feature>
<dbReference type="GO" id="GO:0005694">
    <property type="term" value="C:chromosome"/>
    <property type="evidence" value="ECO:0007669"/>
    <property type="project" value="InterPro"/>
</dbReference>
<dbReference type="Proteomes" id="UP000241769">
    <property type="component" value="Unassembled WGS sequence"/>
</dbReference>
<dbReference type="Gene3D" id="3.40.50.720">
    <property type="entry name" value="NAD(P)-binding Rossmann-like Domain"/>
    <property type="match status" value="1"/>
</dbReference>
<dbReference type="PROSITE" id="PS50005">
    <property type="entry name" value="TPR"/>
    <property type="match status" value="1"/>
</dbReference>
<dbReference type="Gene3D" id="3.30.70.1620">
    <property type="match status" value="1"/>
</dbReference>
<dbReference type="InterPro" id="IPR019734">
    <property type="entry name" value="TPR_rpt"/>
</dbReference>
<dbReference type="Pfam" id="PF26198">
    <property type="entry name" value="Ig_SMCHD1_6th"/>
    <property type="match status" value="1"/>
</dbReference>
<dbReference type="PROSITE" id="PS50075">
    <property type="entry name" value="CARRIER"/>
    <property type="match status" value="1"/>
</dbReference>
<keyword evidence="4" id="KW-0863">Zinc-finger</keyword>
<accession>A0A2P6NCX7</accession>